<protein>
    <submittedName>
        <fullName evidence="1">Uncharacterized protein</fullName>
    </submittedName>
</protein>
<gene>
    <name evidence="1" type="ORF">BDV24DRAFT_144564</name>
</gene>
<dbReference type="EMBL" id="ML737231">
    <property type="protein sequence ID" value="KAE8335078.1"/>
    <property type="molecule type" value="Genomic_DNA"/>
</dbReference>
<dbReference type="AlphaFoldDB" id="A0A5N6XQ78"/>
<evidence type="ECO:0000313" key="1">
    <source>
        <dbReference type="EMBL" id="KAE8335078.1"/>
    </source>
</evidence>
<name>A0A5N6XQ78_9EURO</name>
<reference evidence="1" key="1">
    <citation type="submission" date="2019-04" db="EMBL/GenBank/DDBJ databases">
        <title>Friends and foes A comparative genomics study of 23 Aspergillus species from section Flavi.</title>
        <authorList>
            <consortium name="DOE Joint Genome Institute"/>
            <person name="Kjaerbolling I."/>
            <person name="Vesth T."/>
            <person name="Frisvad J.C."/>
            <person name="Nybo J.L."/>
            <person name="Theobald S."/>
            <person name="Kildgaard S."/>
            <person name="Isbrandt T."/>
            <person name="Kuo A."/>
            <person name="Sato A."/>
            <person name="Lyhne E.K."/>
            <person name="Kogle M.E."/>
            <person name="Wiebenga A."/>
            <person name="Kun R.S."/>
            <person name="Lubbers R.J."/>
            <person name="Makela M.R."/>
            <person name="Barry K."/>
            <person name="Chovatia M."/>
            <person name="Clum A."/>
            <person name="Daum C."/>
            <person name="Haridas S."/>
            <person name="He G."/>
            <person name="LaButti K."/>
            <person name="Lipzen A."/>
            <person name="Mondo S."/>
            <person name="Riley R."/>
            <person name="Salamov A."/>
            <person name="Simmons B.A."/>
            <person name="Magnuson J.K."/>
            <person name="Henrissat B."/>
            <person name="Mortensen U.H."/>
            <person name="Larsen T.O."/>
            <person name="Devries R.P."/>
            <person name="Grigoriev I.V."/>
            <person name="Machida M."/>
            <person name="Baker S.E."/>
            <person name="Andersen M.R."/>
        </authorList>
    </citation>
    <scope>NUCLEOTIDE SEQUENCE</scope>
    <source>
        <strain evidence="1">CBS 117612</strain>
    </source>
</reference>
<accession>A0A5N6XQ78</accession>
<proteinExistence type="predicted"/>
<dbReference type="Proteomes" id="UP000325558">
    <property type="component" value="Unassembled WGS sequence"/>
</dbReference>
<sequence length="199" mass="21867">MPQSQAFSSICNPEVLSHRVETRMPMVAPREAQYVCRNEPQNPSTGCFNTPPHSLVHTWARNGAIPDVNSDTMERTEATQQGLGVNYENNQNTSVPPLQAPQTVIDMQQQQTNAQVDMEAPAALIPANYPQVYASPSAMIPGDHPQLYPYQLAKTITPADFPQTFLFDTSQRVDMSTLQVPLSPCAPYSGLLVGMEGHI</sequence>
<organism evidence="1">
    <name type="scientific">Aspergillus arachidicola</name>
    <dbReference type="NCBI Taxonomy" id="656916"/>
    <lineage>
        <taxon>Eukaryota</taxon>
        <taxon>Fungi</taxon>
        <taxon>Dikarya</taxon>
        <taxon>Ascomycota</taxon>
        <taxon>Pezizomycotina</taxon>
        <taxon>Eurotiomycetes</taxon>
        <taxon>Eurotiomycetidae</taxon>
        <taxon>Eurotiales</taxon>
        <taxon>Aspergillaceae</taxon>
        <taxon>Aspergillus</taxon>
        <taxon>Aspergillus subgen. Circumdati</taxon>
    </lineage>
</organism>